<feature type="non-terminal residue" evidence="1">
    <location>
        <position position="280"/>
    </location>
</feature>
<comment type="caution">
    <text evidence="1">The sequence shown here is derived from an EMBL/GenBank/DDBJ whole genome shotgun (WGS) entry which is preliminary data.</text>
</comment>
<keyword evidence="2" id="KW-1185">Reference proteome</keyword>
<evidence type="ECO:0000313" key="1">
    <source>
        <dbReference type="EMBL" id="CAG8828652.1"/>
    </source>
</evidence>
<sequence length="280" mass="32519">FPSNIPTLAICHYLVRVVITWSTKIDLQSNNFCDYLCENDKDSSNDNNRDLSNEIFAAEDNNDENVNKSNLTKILGILKKEIQVEQYIVNIINIFKEYKANRNNDKLSKIDIMDLSSKSEFVKQIPLEPYKKFIESSENSDKLILNETYNKFLTEAIDNLNIKDYNEDITKIAIKLITKTIDNFLQAFLLDYMNPLHDKKTLEHPFLNDYVHPCLKAALWNCANVYYISGKILSPNYIKYQKGDGIGFANNSKKYQIVYVKGTRPYKVDKKKIINTQNKL</sequence>
<gene>
    <name evidence="1" type="ORF">GMARGA_LOCUS29767</name>
</gene>
<evidence type="ECO:0000313" key="2">
    <source>
        <dbReference type="Proteomes" id="UP000789901"/>
    </source>
</evidence>
<dbReference type="Proteomes" id="UP000789901">
    <property type="component" value="Unassembled WGS sequence"/>
</dbReference>
<name>A0ABN7WDQ1_GIGMA</name>
<organism evidence="1 2">
    <name type="scientific">Gigaspora margarita</name>
    <dbReference type="NCBI Taxonomy" id="4874"/>
    <lineage>
        <taxon>Eukaryota</taxon>
        <taxon>Fungi</taxon>
        <taxon>Fungi incertae sedis</taxon>
        <taxon>Mucoromycota</taxon>
        <taxon>Glomeromycotina</taxon>
        <taxon>Glomeromycetes</taxon>
        <taxon>Diversisporales</taxon>
        <taxon>Gigasporaceae</taxon>
        <taxon>Gigaspora</taxon>
    </lineage>
</organism>
<feature type="non-terminal residue" evidence="1">
    <location>
        <position position="1"/>
    </location>
</feature>
<protein>
    <submittedName>
        <fullName evidence="1">13863_t:CDS:1</fullName>
    </submittedName>
</protein>
<reference evidence="1 2" key="1">
    <citation type="submission" date="2021-06" db="EMBL/GenBank/DDBJ databases">
        <authorList>
            <person name="Kallberg Y."/>
            <person name="Tangrot J."/>
            <person name="Rosling A."/>
        </authorList>
    </citation>
    <scope>NUCLEOTIDE SEQUENCE [LARGE SCALE GENOMIC DNA]</scope>
    <source>
        <strain evidence="1 2">120-4 pot B 10/14</strain>
    </source>
</reference>
<proteinExistence type="predicted"/>
<dbReference type="EMBL" id="CAJVQB010040644">
    <property type="protein sequence ID" value="CAG8828652.1"/>
    <property type="molecule type" value="Genomic_DNA"/>
</dbReference>
<accession>A0ABN7WDQ1</accession>